<dbReference type="AlphaFoldDB" id="Q2KWS8"/>
<dbReference type="InterPro" id="IPR018551">
    <property type="entry name" value="DUF2007"/>
</dbReference>
<dbReference type="HOGENOM" id="CLU_155686_0_0_4"/>
<dbReference type="OrthoDB" id="9814654at2"/>
<dbReference type="RefSeq" id="WP_012416461.1">
    <property type="nucleotide sequence ID" value="NC_010645.1"/>
</dbReference>
<name>Q2KWS8_BORA1</name>
<proteinExistence type="predicted"/>
<dbReference type="Proteomes" id="UP000001977">
    <property type="component" value="Chromosome"/>
</dbReference>
<sequence>MYRLVRAPSLLLAQHWLNLLRQARVSAELHNQHLQGVMGEIPVDQCGPEIWIERESDRDFAMRLIGLEPAAEAAALPWTCPRCAEVLEAQFSECWRCGAERP</sequence>
<dbReference type="eggNOG" id="ENOG5032Y5P">
    <property type="taxonomic scope" value="Bacteria"/>
</dbReference>
<keyword evidence="3" id="KW-1185">Reference proteome</keyword>
<evidence type="ECO:0000313" key="3">
    <source>
        <dbReference type="Proteomes" id="UP000001977"/>
    </source>
</evidence>
<gene>
    <name evidence="2" type="ordered locus">BAV0767</name>
</gene>
<dbReference type="Pfam" id="PF09413">
    <property type="entry name" value="DUF2007"/>
    <property type="match status" value="1"/>
</dbReference>
<accession>Q2KWS8</accession>
<reference evidence="2 3" key="1">
    <citation type="journal article" date="2006" name="J. Bacteriol.">
        <title>Comparison of the genome sequence of the poultry pathogen Bordetella avium with those of B. bronchiseptica, B. pertussis, and B. parapertussis reveals extensive diversity in surface structures associated with host interaction.</title>
        <authorList>
            <person name="Sebaihia M."/>
            <person name="Preston A."/>
            <person name="Maskell D.J."/>
            <person name="Kuzmiak H."/>
            <person name="Connell T.D."/>
            <person name="King N.D."/>
            <person name="Orndorff P.E."/>
            <person name="Miyamoto D.M."/>
            <person name="Thomson N.R."/>
            <person name="Harris D."/>
            <person name="Goble A."/>
            <person name="Lord A."/>
            <person name="Murphy L."/>
            <person name="Quail M.A."/>
            <person name="Rutter S."/>
            <person name="Squares R."/>
            <person name="Squares S."/>
            <person name="Woodward J."/>
            <person name="Parkhill J."/>
            <person name="Temple L.M."/>
        </authorList>
    </citation>
    <scope>NUCLEOTIDE SEQUENCE [LARGE SCALE GENOMIC DNA]</scope>
    <source>
        <strain evidence="2 3">197N</strain>
    </source>
</reference>
<dbReference type="EMBL" id="AM167904">
    <property type="protein sequence ID" value="CAJ48379.1"/>
    <property type="molecule type" value="Genomic_DNA"/>
</dbReference>
<feature type="domain" description="DUF2007" evidence="1">
    <location>
        <begin position="1"/>
        <end position="65"/>
    </location>
</feature>
<evidence type="ECO:0000313" key="2">
    <source>
        <dbReference type="EMBL" id="CAJ48379.1"/>
    </source>
</evidence>
<evidence type="ECO:0000259" key="1">
    <source>
        <dbReference type="Pfam" id="PF09413"/>
    </source>
</evidence>
<dbReference type="STRING" id="360910.BAV0767"/>
<dbReference type="KEGG" id="bav:BAV0767"/>
<protein>
    <recommendedName>
        <fullName evidence="1">DUF2007 domain-containing protein</fullName>
    </recommendedName>
</protein>
<organism evidence="2 3">
    <name type="scientific">Bordetella avium (strain 197N)</name>
    <dbReference type="NCBI Taxonomy" id="360910"/>
    <lineage>
        <taxon>Bacteria</taxon>
        <taxon>Pseudomonadati</taxon>
        <taxon>Pseudomonadota</taxon>
        <taxon>Betaproteobacteria</taxon>
        <taxon>Burkholderiales</taxon>
        <taxon>Alcaligenaceae</taxon>
        <taxon>Bordetella</taxon>
    </lineage>
</organism>